<feature type="compositionally biased region" description="Basic and acidic residues" evidence="1">
    <location>
        <begin position="1"/>
        <end position="10"/>
    </location>
</feature>
<keyword evidence="3" id="KW-1185">Reference proteome</keyword>
<feature type="region of interest" description="Disordered" evidence="1">
    <location>
        <begin position="1"/>
        <end position="30"/>
    </location>
</feature>
<name>A0A919Q8Z3_9ACTN</name>
<organism evidence="2 3">
    <name type="scientific">Acrocarpospora phusangensis</name>
    <dbReference type="NCBI Taxonomy" id="1070424"/>
    <lineage>
        <taxon>Bacteria</taxon>
        <taxon>Bacillati</taxon>
        <taxon>Actinomycetota</taxon>
        <taxon>Actinomycetes</taxon>
        <taxon>Streptosporangiales</taxon>
        <taxon>Streptosporangiaceae</taxon>
        <taxon>Acrocarpospora</taxon>
    </lineage>
</organism>
<sequence length="101" mass="10661">MIGIERHGREASALGGRRAQSAAERRADTGSKSILDEGNYWAYVSAMFLEIGARPGAATLSRMEEVRQLGLLVVPQAARAAVLGVSAVPARTGPSDRKRAA</sequence>
<dbReference type="AlphaFoldDB" id="A0A919Q8Z3"/>
<comment type="caution">
    <text evidence="2">The sequence shown here is derived from an EMBL/GenBank/DDBJ whole genome shotgun (WGS) entry which is preliminary data.</text>
</comment>
<evidence type="ECO:0000256" key="1">
    <source>
        <dbReference type="SAM" id="MobiDB-lite"/>
    </source>
</evidence>
<accession>A0A919Q8Z3</accession>
<gene>
    <name evidence="2" type="ORF">Aph01nite_27110</name>
</gene>
<proteinExistence type="predicted"/>
<dbReference type="EMBL" id="BOOA01000018">
    <property type="protein sequence ID" value="GIH24401.1"/>
    <property type="molecule type" value="Genomic_DNA"/>
</dbReference>
<evidence type="ECO:0000313" key="2">
    <source>
        <dbReference type="EMBL" id="GIH24401.1"/>
    </source>
</evidence>
<dbReference type="Proteomes" id="UP000640052">
    <property type="component" value="Unassembled WGS sequence"/>
</dbReference>
<evidence type="ECO:0000313" key="3">
    <source>
        <dbReference type="Proteomes" id="UP000640052"/>
    </source>
</evidence>
<reference evidence="2" key="1">
    <citation type="submission" date="2021-01" db="EMBL/GenBank/DDBJ databases">
        <title>Whole genome shotgun sequence of Acrocarpospora phusangensis NBRC 108782.</title>
        <authorList>
            <person name="Komaki H."/>
            <person name="Tamura T."/>
        </authorList>
    </citation>
    <scope>NUCLEOTIDE SEQUENCE</scope>
    <source>
        <strain evidence="2">NBRC 108782</strain>
    </source>
</reference>
<protein>
    <submittedName>
        <fullName evidence="2">Uncharacterized protein</fullName>
    </submittedName>
</protein>